<evidence type="ECO:0000313" key="3">
    <source>
        <dbReference type="EMBL" id="KND95275.1"/>
    </source>
</evidence>
<organism evidence="3 4">
    <name type="scientific">Tolypocladium ophioglossoides (strain CBS 100239)</name>
    <name type="common">Snaketongue truffleclub</name>
    <name type="synonym">Elaphocordyceps ophioglossoides</name>
    <dbReference type="NCBI Taxonomy" id="1163406"/>
    <lineage>
        <taxon>Eukaryota</taxon>
        <taxon>Fungi</taxon>
        <taxon>Dikarya</taxon>
        <taxon>Ascomycota</taxon>
        <taxon>Pezizomycotina</taxon>
        <taxon>Sordariomycetes</taxon>
        <taxon>Hypocreomycetidae</taxon>
        <taxon>Hypocreales</taxon>
        <taxon>Ophiocordycipitaceae</taxon>
        <taxon>Tolypocladium</taxon>
    </lineage>
</organism>
<evidence type="ECO:0000259" key="1">
    <source>
        <dbReference type="Pfam" id="PF23074"/>
    </source>
</evidence>
<feature type="unsure residue" description="I or L" evidence="3">
    <location>
        <position position="39"/>
    </location>
</feature>
<dbReference type="OrthoDB" id="5345571at2759"/>
<dbReference type="Proteomes" id="UP000036947">
    <property type="component" value="Unassembled WGS sequence"/>
</dbReference>
<name>A0A0L0NNJ7_TOLOC</name>
<dbReference type="AlphaFoldDB" id="A0A0L0NNJ7"/>
<keyword evidence="4" id="KW-1185">Reference proteome</keyword>
<protein>
    <submittedName>
        <fullName evidence="3">Uncharacterized protein</fullName>
    </submittedName>
</protein>
<evidence type="ECO:0000313" key="4">
    <source>
        <dbReference type="Proteomes" id="UP000036947"/>
    </source>
</evidence>
<dbReference type="InterPro" id="IPR057081">
    <property type="entry name" value="PH_N"/>
</dbReference>
<evidence type="ECO:0000259" key="2">
    <source>
        <dbReference type="Pfam" id="PF23076"/>
    </source>
</evidence>
<sequence length="489" mass="56277">MELTSQIDVHLLRGCCLEAERSDLVAYQLEGWRNALNELSNPHLTAVIAEIKTGSRILRELADLSQVHRDRVPLILNPLNIILPCLSRSLRDITAHYEDRTRQKLKRWRHMYHTMTNEAGGLSLPGRFMAYNQYLSSLRDLLIRSPNFDLNMLEKLRRQIMQLREARGIPPPPIQIGPIARNDSLPYRDSDPESSRLQTFAALISLQNITDSTLGRAHLLPSPAVSDSSWMPSVSLGPHHPWGHLDIPINSKILFRRSFNDDQISLTVYRSGIDKSPYLLLRIFDQGTPWFSVRGAHELCIERDGSSLQFKRWSRTERRSKTWAVLHFMTWEELVLMHSTFLSLKARNGLTVRLGPEEYALCREHKLFQARVFDDGFKHSLIVYEDIATRGLRLHAAVWEGELRQCPVWTAFVTHQSASPTWLKRVSRHRVRLADVQLYVFCRQYRQQNQRRGAVGAFEINFVSEEAARRFEEVFYPPQGGPAAASTGV</sequence>
<dbReference type="Pfam" id="PF23074">
    <property type="entry name" value="PH_FT_N"/>
    <property type="match status" value="1"/>
</dbReference>
<proteinExistence type="predicted"/>
<feature type="domain" description="PH" evidence="2">
    <location>
        <begin position="366"/>
        <end position="476"/>
    </location>
</feature>
<reference evidence="3 4" key="1">
    <citation type="journal article" date="2015" name="BMC Genomics">
        <title>The genome of the truffle-parasite Tolypocladium ophioglossoides and the evolution of antifungal peptaibiotics.</title>
        <authorList>
            <person name="Quandt C.A."/>
            <person name="Bushley K.E."/>
            <person name="Spatafora J.W."/>
        </authorList>
    </citation>
    <scope>NUCLEOTIDE SEQUENCE [LARGE SCALE GENOMIC DNA]</scope>
    <source>
        <strain evidence="3 4">CBS 100239</strain>
    </source>
</reference>
<accession>A0A0L0NNJ7</accession>
<feature type="domain" description="PH" evidence="1">
    <location>
        <begin position="250"/>
        <end position="356"/>
    </location>
</feature>
<dbReference type="EMBL" id="LFRF01000001">
    <property type="protein sequence ID" value="KND95275.1"/>
    <property type="molecule type" value="Genomic_DNA"/>
</dbReference>
<gene>
    <name evidence="3" type="ORF">TOPH_00232</name>
</gene>
<dbReference type="Pfam" id="PF23076">
    <property type="entry name" value="PH_FT_C"/>
    <property type="match status" value="1"/>
</dbReference>
<dbReference type="InterPro" id="IPR057082">
    <property type="entry name" value="PH_C"/>
</dbReference>
<comment type="caution">
    <text evidence="3">The sequence shown here is derived from an EMBL/GenBank/DDBJ whole genome shotgun (WGS) entry which is preliminary data.</text>
</comment>